<reference evidence="9" key="1">
    <citation type="submission" date="2023-05" db="EMBL/GenBank/DDBJ databases">
        <authorList>
            <person name="Huff M."/>
        </authorList>
    </citation>
    <scope>NUCLEOTIDE SEQUENCE</scope>
</reference>
<dbReference type="PANTHER" id="PTHR43725:SF47">
    <property type="entry name" value="UDP-GLUCOSE 4-EPIMERASE"/>
    <property type="match status" value="1"/>
</dbReference>
<keyword evidence="5" id="KW-0520">NAD</keyword>
<dbReference type="Proteomes" id="UP000834106">
    <property type="component" value="Chromosome 11"/>
</dbReference>
<sequence>MLFLCTGFLIILENEFCLYQSLLAPLRRRLCCQFHIQHRFDAVIHFASLKAVGESVQKPLLYYNNNLVGTIVLLEVMAAHLVFSSSSTVAKSLPCTVEFPIYALNPYGRTKLFMEEMCRDICSSNTEWIIILLRYFNPVVAHPIGYTYDDPLGIQNNLMPFVQEVAVGTCTNSFWI</sequence>
<evidence type="ECO:0000256" key="7">
    <source>
        <dbReference type="SAM" id="SignalP"/>
    </source>
</evidence>
<organism evidence="9 10">
    <name type="scientific">Fraxinus pennsylvanica</name>
    <dbReference type="NCBI Taxonomy" id="56036"/>
    <lineage>
        <taxon>Eukaryota</taxon>
        <taxon>Viridiplantae</taxon>
        <taxon>Streptophyta</taxon>
        <taxon>Embryophyta</taxon>
        <taxon>Tracheophyta</taxon>
        <taxon>Spermatophyta</taxon>
        <taxon>Magnoliopsida</taxon>
        <taxon>eudicotyledons</taxon>
        <taxon>Gunneridae</taxon>
        <taxon>Pentapetalae</taxon>
        <taxon>asterids</taxon>
        <taxon>lamiids</taxon>
        <taxon>Lamiales</taxon>
        <taxon>Oleaceae</taxon>
        <taxon>Oleeae</taxon>
        <taxon>Fraxinus</taxon>
    </lineage>
</organism>
<evidence type="ECO:0000256" key="3">
    <source>
        <dbReference type="ARBA" id="ARBA00004947"/>
    </source>
</evidence>
<evidence type="ECO:0000256" key="4">
    <source>
        <dbReference type="ARBA" id="ARBA00013189"/>
    </source>
</evidence>
<evidence type="ECO:0000313" key="10">
    <source>
        <dbReference type="Proteomes" id="UP000834106"/>
    </source>
</evidence>
<accession>A0AAD1ZPN3</accession>
<dbReference type="SUPFAM" id="SSF51735">
    <property type="entry name" value="NAD(P)-binding Rossmann-fold domains"/>
    <property type="match status" value="1"/>
</dbReference>
<keyword evidence="10" id="KW-1185">Reference proteome</keyword>
<dbReference type="EC" id="5.1.3.2" evidence="4"/>
<proteinExistence type="predicted"/>
<protein>
    <recommendedName>
        <fullName evidence="4">UDP-glucose 4-epimerase</fullName>
        <ecNumber evidence="4">5.1.3.2</ecNumber>
    </recommendedName>
</protein>
<evidence type="ECO:0000256" key="5">
    <source>
        <dbReference type="ARBA" id="ARBA00023027"/>
    </source>
</evidence>
<feature type="domain" description="NAD(P)-binding" evidence="8">
    <location>
        <begin position="37"/>
        <end position="137"/>
    </location>
</feature>
<gene>
    <name evidence="9" type="ORF">FPE_LOCUS19231</name>
</gene>
<dbReference type="Gene3D" id="3.90.25.10">
    <property type="entry name" value="UDP-galactose 4-epimerase, domain 1"/>
    <property type="match status" value="1"/>
</dbReference>
<dbReference type="GO" id="GO:0003978">
    <property type="term" value="F:UDP-glucose 4-epimerase activity"/>
    <property type="evidence" value="ECO:0007669"/>
    <property type="project" value="UniProtKB-EC"/>
</dbReference>
<evidence type="ECO:0000259" key="8">
    <source>
        <dbReference type="Pfam" id="PF16363"/>
    </source>
</evidence>
<dbReference type="InterPro" id="IPR036291">
    <property type="entry name" value="NAD(P)-bd_dom_sf"/>
</dbReference>
<dbReference type="PANTHER" id="PTHR43725">
    <property type="entry name" value="UDP-GLUCOSE 4-EPIMERASE"/>
    <property type="match status" value="1"/>
</dbReference>
<comment type="catalytic activity">
    <reaction evidence="1">
        <text>UDP-alpha-D-glucose = UDP-alpha-D-galactose</text>
        <dbReference type="Rhea" id="RHEA:22168"/>
        <dbReference type="ChEBI" id="CHEBI:58885"/>
        <dbReference type="ChEBI" id="CHEBI:66914"/>
        <dbReference type="EC" id="5.1.3.2"/>
    </reaction>
</comment>
<dbReference type="InterPro" id="IPR016040">
    <property type="entry name" value="NAD(P)-bd_dom"/>
</dbReference>
<dbReference type="GO" id="GO:0005829">
    <property type="term" value="C:cytosol"/>
    <property type="evidence" value="ECO:0007669"/>
    <property type="project" value="TreeGrafter"/>
</dbReference>
<evidence type="ECO:0000313" key="9">
    <source>
        <dbReference type="EMBL" id="CAI9771801.1"/>
    </source>
</evidence>
<feature type="signal peptide" evidence="7">
    <location>
        <begin position="1"/>
        <end position="19"/>
    </location>
</feature>
<comment type="cofactor">
    <cofactor evidence="2">
        <name>NAD(+)</name>
        <dbReference type="ChEBI" id="CHEBI:57540"/>
    </cofactor>
</comment>
<dbReference type="Pfam" id="PF16363">
    <property type="entry name" value="GDP_Man_Dehyd"/>
    <property type="match status" value="1"/>
</dbReference>
<evidence type="ECO:0000256" key="1">
    <source>
        <dbReference type="ARBA" id="ARBA00000083"/>
    </source>
</evidence>
<comment type="pathway">
    <text evidence="3">Carbohydrate metabolism; galactose metabolism.</text>
</comment>
<feature type="chain" id="PRO_5042259212" description="UDP-glucose 4-epimerase" evidence="7">
    <location>
        <begin position="20"/>
        <end position="176"/>
    </location>
</feature>
<keyword evidence="7" id="KW-0732">Signal</keyword>
<evidence type="ECO:0000256" key="2">
    <source>
        <dbReference type="ARBA" id="ARBA00001911"/>
    </source>
</evidence>
<name>A0AAD1ZPN3_9LAMI</name>
<dbReference type="AlphaFoldDB" id="A0AAD1ZPN3"/>
<evidence type="ECO:0000256" key="6">
    <source>
        <dbReference type="ARBA" id="ARBA00023235"/>
    </source>
</evidence>
<keyword evidence="6" id="KW-0413">Isomerase</keyword>
<dbReference type="GO" id="GO:0005996">
    <property type="term" value="P:monosaccharide metabolic process"/>
    <property type="evidence" value="ECO:0007669"/>
    <property type="project" value="TreeGrafter"/>
</dbReference>
<dbReference type="Gene3D" id="3.40.50.720">
    <property type="entry name" value="NAD(P)-binding Rossmann-like Domain"/>
    <property type="match status" value="1"/>
</dbReference>
<dbReference type="EMBL" id="OU503046">
    <property type="protein sequence ID" value="CAI9771801.1"/>
    <property type="molecule type" value="Genomic_DNA"/>
</dbReference>